<accession>A0AAD5R8U7</accession>
<dbReference type="AlphaFoldDB" id="A0AAD5R8U7"/>
<reference evidence="1" key="1">
    <citation type="submission" date="2021-06" db="EMBL/GenBank/DDBJ databases">
        <title>Parelaphostrongylus tenuis whole genome reference sequence.</title>
        <authorList>
            <person name="Garwood T.J."/>
            <person name="Larsen P.A."/>
            <person name="Fountain-Jones N.M."/>
            <person name="Garbe J.R."/>
            <person name="Macchietto M.G."/>
            <person name="Kania S.A."/>
            <person name="Gerhold R.W."/>
            <person name="Richards J.E."/>
            <person name="Wolf T.M."/>
        </authorList>
    </citation>
    <scope>NUCLEOTIDE SEQUENCE</scope>
    <source>
        <strain evidence="1">MNPRO001-30</strain>
        <tissue evidence="1">Meninges</tissue>
    </source>
</reference>
<organism evidence="1 2">
    <name type="scientific">Parelaphostrongylus tenuis</name>
    <name type="common">Meningeal worm</name>
    <dbReference type="NCBI Taxonomy" id="148309"/>
    <lineage>
        <taxon>Eukaryota</taxon>
        <taxon>Metazoa</taxon>
        <taxon>Ecdysozoa</taxon>
        <taxon>Nematoda</taxon>
        <taxon>Chromadorea</taxon>
        <taxon>Rhabditida</taxon>
        <taxon>Rhabditina</taxon>
        <taxon>Rhabditomorpha</taxon>
        <taxon>Strongyloidea</taxon>
        <taxon>Metastrongylidae</taxon>
        <taxon>Parelaphostrongylus</taxon>
    </lineage>
</organism>
<protein>
    <submittedName>
        <fullName evidence="1">Uncharacterized protein</fullName>
    </submittedName>
</protein>
<evidence type="ECO:0000313" key="2">
    <source>
        <dbReference type="Proteomes" id="UP001196413"/>
    </source>
</evidence>
<proteinExistence type="predicted"/>
<comment type="caution">
    <text evidence="1">The sequence shown here is derived from an EMBL/GenBank/DDBJ whole genome shotgun (WGS) entry which is preliminary data.</text>
</comment>
<evidence type="ECO:0000313" key="1">
    <source>
        <dbReference type="EMBL" id="KAJ1371875.1"/>
    </source>
</evidence>
<dbReference type="Proteomes" id="UP001196413">
    <property type="component" value="Unassembled WGS sequence"/>
</dbReference>
<gene>
    <name evidence="1" type="ORF">KIN20_033907</name>
</gene>
<keyword evidence="2" id="KW-1185">Reference proteome</keyword>
<sequence length="61" mass="7026">MIDLRELRRKMLCGLPINIRSRRRASTAPPTPRAIDVDPQWTMSQNIAPLSSFKPTHVEKQ</sequence>
<dbReference type="EMBL" id="JAHQIW010007055">
    <property type="protein sequence ID" value="KAJ1371875.1"/>
    <property type="molecule type" value="Genomic_DNA"/>
</dbReference>
<name>A0AAD5R8U7_PARTN</name>